<gene>
    <name evidence="3" type="ORF">CEW88_15885</name>
</gene>
<dbReference type="Gene3D" id="3.90.380.10">
    <property type="entry name" value="Naphthalene 1,2-dioxygenase Alpha Subunit, Chain A, domain 1"/>
    <property type="match status" value="2"/>
</dbReference>
<evidence type="ECO:0000259" key="2">
    <source>
        <dbReference type="Pfam" id="PF00848"/>
    </source>
</evidence>
<proteinExistence type="predicted"/>
<dbReference type="GO" id="GO:0005506">
    <property type="term" value="F:iron ion binding"/>
    <property type="evidence" value="ECO:0007669"/>
    <property type="project" value="InterPro"/>
</dbReference>
<dbReference type="OrthoDB" id="7456916at2"/>
<dbReference type="EMBL" id="CP022190">
    <property type="protein sequence ID" value="AWI85222.1"/>
    <property type="molecule type" value="Genomic_DNA"/>
</dbReference>
<dbReference type="InterPro" id="IPR015879">
    <property type="entry name" value="Ring_hydroxy_dOase_asu_C_dom"/>
</dbReference>
<dbReference type="KEGG" id="ypac:CEW88_15885"/>
<sequence>MASQPARLSDLLRQHRRGHGLRQPFYGAPEIFEADLQAIFYRDWLCAFPASMPLLDVAQSYTVNGKIAVQKRPGYVPVLDAGAPLPFKSSTWNHFLTDHSITFRVTPIGPQETEVQTTSLVYKDAVEGVDYDRETVTRVWERSNDEDRRVVKDNQQGINSPAYEPGPYSATHEDGVPQFVSWYLDLIRSAYAPIAQAAE</sequence>
<dbReference type="InterPro" id="IPR001663">
    <property type="entry name" value="Rng_hydr_dOase-A"/>
</dbReference>
<reference evidence="3 4" key="1">
    <citation type="submission" date="2017-06" db="EMBL/GenBank/DDBJ databases">
        <title>Yangia sp. YSBP01 complete genome sequence.</title>
        <authorList>
            <person name="Woo J.-H."/>
            <person name="Kim H.-S."/>
        </authorList>
    </citation>
    <scope>NUCLEOTIDE SEQUENCE [LARGE SCALE GENOMIC DNA]</scope>
    <source>
        <strain evidence="3 4">YSBP01</strain>
    </source>
</reference>
<organism evidence="3 4">
    <name type="scientific">Alloyangia pacifica</name>
    <dbReference type="NCBI Taxonomy" id="311180"/>
    <lineage>
        <taxon>Bacteria</taxon>
        <taxon>Pseudomonadati</taxon>
        <taxon>Pseudomonadota</taxon>
        <taxon>Alphaproteobacteria</taxon>
        <taxon>Rhodobacterales</taxon>
        <taxon>Roseobacteraceae</taxon>
        <taxon>Alloyangia</taxon>
    </lineage>
</organism>
<comment type="cofactor">
    <cofactor evidence="1">
        <name>Fe cation</name>
        <dbReference type="ChEBI" id="CHEBI:24875"/>
    </cofactor>
</comment>
<dbReference type="Proteomes" id="UP000244915">
    <property type="component" value="Chromosome 2"/>
</dbReference>
<dbReference type="GO" id="GO:0051537">
    <property type="term" value="F:2 iron, 2 sulfur cluster binding"/>
    <property type="evidence" value="ECO:0007669"/>
    <property type="project" value="InterPro"/>
</dbReference>
<evidence type="ECO:0000256" key="1">
    <source>
        <dbReference type="ARBA" id="ARBA00001962"/>
    </source>
</evidence>
<dbReference type="Pfam" id="PF00848">
    <property type="entry name" value="Ring_hydroxyl_A"/>
    <property type="match status" value="1"/>
</dbReference>
<protein>
    <recommendedName>
        <fullName evidence="2">Aromatic-ring-hydroxylating dioxygenase alpha subunit C-terminal domain-containing protein</fullName>
    </recommendedName>
</protein>
<evidence type="ECO:0000313" key="3">
    <source>
        <dbReference type="EMBL" id="AWI85222.1"/>
    </source>
</evidence>
<name>A0A2U8HHJ2_9RHOB</name>
<feature type="domain" description="Aromatic-ring-hydroxylating dioxygenase alpha subunit C-terminal" evidence="2">
    <location>
        <begin position="95"/>
        <end position="187"/>
    </location>
</feature>
<dbReference type="PANTHER" id="PTHR43756:SF5">
    <property type="entry name" value="CHOLINE MONOOXYGENASE, CHLOROPLASTIC"/>
    <property type="match status" value="1"/>
</dbReference>
<evidence type="ECO:0000313" key="4">
    <source>
        <dbReference type="Proteomes" id="UP000244915"/>
    </source>
</evidence>
<dbReference type="PANTHER" id="PTHR43756">
    <property type="entry name" value="CHOLINE MONOOXYGENASE, CHLOROPLASTIC"/>
    <property type="match status" value="1"/>
</dbReference>
<dbReference type="AlphaFoldDB" id="A0A2U8HHJ2"/>
<accession>A0A2U8HHJ2</accession>
<dbReference type="SUPFAM" id="SSF55961">
    <property type="entry name" value="Bet v1-like"/>
    <property type="match status" value="1"/>
</dbReference>